<organism evidence="2 3">
    <name type="scientific">Ziziphus jujuba</name>
    <name type="common">Chinese jujube</name>
    <name type="synonym">Ziziphus sativa</name>
    <dbReference type="NCBI Taxonomy" id="326968"/>
    <lineage>
        <taxon>Eukaryota</taxon>
        <taxon>Viridiplantae</taxon>
        <taxon>Streptophyta</taxon>
        <taxon>Embryophyta</taxon>
        <taxon>Tracheophyta</taxon>
        <taxon>Spermatophyta</taxon>
        <taxon>Magnoliopsida</taxon>
        <taxon>eudicotyledons</taxon>
        <taxon>Gunneridae</taxon>
        <taxon>Pentapetalae</taxon>
        <taxon>rosids</taxon>
        <taxon>fabids</taxon>
        <taxon>Rosales</taxon>
        <taxon>Rhamnaceae</taxon>
        <taxon>Paliureae</taxon>
        <taxon>Ziziphus</taxon>
    </lineage>
</organism>
<evidence type="ECO:0000313" key="2">
    <source>
        <dbReference type="Proteomes" id="UP001652623"/>
    </source>
</evidence>
<proteinExistence type="predicted"/>
<reference evidence="3" key="1">
    <citation type="submission" date="2025-08" db="UniProtKB">
        <authorList>
            <consortium name="RefSeq"/>
        </authorList>
    </citation>
    <scope>IDENTIFICATION</scope>
    <source>
        <tissue evidence="3">Seedling</tissue>
    </source>
</reference>
<dbReference type="RefSeq" id="XP_048331481.1">
    <property type="nucleotide sequence ID" value="XM_048475524.2"/>
</dbReference>
<evidence type="ECO:0000256" key="1">
    <source>
        <dbReference type="SAM" id="Phobius"/>
    </source>
</evidence>
<dbReference type="PANTHER" id="PTHR36060:SF1">
    <property type="entry name" value="OS02G0272400 PROTEIN"/>
    <property type="match status" value="1"/>
</dbReference>
<feature type="transmembrane region" description="Helical" evidence="1">
    <location>
        <begin position="191"/>
        <end position="214"/>
    </location>
</feature>
<keyword evidence="1" id="KW-0812">Transmembrane</keyword>
<keyword evidence="2" id="KW-1185">Reference proteome</keyword>
<gene>
    <name evidence="3" type="primary">LOC107420651</name>
</gene>
<feature type="transmembrane region" description="Helical" evidence="1">
    <location>
        <begin position="35"/>
        <end position="59"/>
    </location>
</feature>
<dbReference type="GeneID" id="107420651"/>
<evidence type="ECO:0000313" key="3">
    <source>
        <dbReference type="RefSeq" id="XP_048331481.1"/>
    </source>
</evidence>
<feature type="transmembrane region" description="Helical" evidence="1">
    <location>
        <begin position="104"/>
        <end position="132"/>
    </location>
</feature>
<keyword evidence="1" id="KW-1133">Transmembrane helix</keyword>
<name>A0ABM3IM84_ZIZJJ</name>
<accession>A0ABM3IM84</accession>
<feature type="transmembrane region" description="Helical" evidence="1">
    <location>
        <begin position="161"/>
        <end position="185"/>
    </location>
</feature>
<sequence length="276" mass="31003">MAIIGDALRQAFMPKHEYECIREEERAWGKLQRPLSVAFMAFVSLLFIICTIISLNIVFPSDIAKRPFCSDRRLQRLPVDVKEEGDPDLFPGAFYLTDQEVVDYYWMVVFLPSMMVFSVTAVYLIAGFIVAYSAPTRHVCLKVVENNYCASKRGGVRCLSILNAVFAIIFGLLALFLGSSLLTLGSSCSLPLFWCYEVASWSLVILYGGSAFFLRRKAAMILDEGDFGGRNLGLEMLEASPLEVTPEVERRVNEGFRTWMGSSLLSSDEEDEPDSY</sequence>
<protein>
    <submittedName>
        <fullName evidence="3">Uncharacterized protein LOC107420651</fullName>
    </submittedName>
</protein>
<dbReference type="PANTHER" id="PTHR36060">
    <property type="entry name" value="OS02G0272400 PROTEIN"/>
    <property type="match status" value="1"/>
</dbReference>
<keyword evidence="1" id="KW-0472">Membrane</keyword>
<dbReference type="Proteomes" id="UP001652623">
    <property type="component" value="Chromosome 5"/>
</dbReference>